<dbReference type="GO" id="GO:0051028">
    <property type="term" value="P:mRNA transport"/>
    <property type="evidence" value="ECO:0007669"/>
    <property type="project" value="UniProtKB-KW"/>
</dbReference>
<dbReference type="OMA" id="MMQTRLH"/>
<dbReference type="EMBL" id="KK853205">
    <property type="protein sequence ID" value="KDR09848.1"/>
    <property type="molecule type" value="Genomic_DNA"/>
</dbReference>
<dbReference type="STRING" id="136037.A0A067QVF0"/>
<dbReference type="OrthoDB" id="6162375at2759"/>
<dbReference type="Pfam" id="PF18437">
    <property type="entry name" value="Nup54_C"/>
    <property type="match status" value="1"/>
</dbReference>
<evidence type="ECO:0000256" key="8">
    <source>
        <dbReference type="ARBA" id="ARBA00023242"/>
    </source>
</evidence>
<evidence type="ECO:0000256" key="7">
    <source>
        <dbReference type="ARBA" id="ARBA00023132"/>
    </source>
</evidence>
<keyword evidence="3" id="KW-0677">Repeat</keyword>
<evidence type="ECO:0000313" key="14">
    <source>
        <dbReference type="Proteomes" id="UP000027135"/>
    </source>
</evidence>
<keyword evidence="8" id="KW-0539">Nucleus</keyword>
<evidence type="ECO:0000256" key="2">
    <source>
        <dbReference type="ARBA" id="ARBA00022448"/>
    </source>
</evidence>
<dbReference type="InterPro" id="IPR024864">
    <property type="entry name" value="Nup54/Nup57/Nup44"/>
</dbReference>
<dbReference type="FunFam" id="1.20.5.490:FF:000003">
    <property type="entry name" value="nucleoporin p54 isoform X1"/>
    <property type="match status" value="1"/>
</dbReference>
<evidence type="ECO:0000259" key="12">
    <source>
        <dbReference type="Pfam" id="PF18437"/>
    </source>
</evidence>
<comment type="subcellular location">
    <subcellularLocation>
        <location evidence="1">Nucleus</location>
        <location evidence="1">Nuclear pore complex</location>
    </subcellularLocation>
</comment>
<keyword evidence="14" id="KW-1185">Reference proteome</keyword>
<dbReference type="PANTHER" id="PTHR13000:SF0">
    <property type="entry name" value="NUCLEOPORIN P54"/>
    <property type="match status" value="1"/>
</dbReference>
<protein>
    <submittedName>
        <fullName evidence="13">Putative nucleoporin Nup54</fullName>
    </submittedName>
</protein>
<feature type="domain" description="Nup54 C-terminal interacting" evidence="12">
    <location>
        <begin position="533"/>
        <end position="571"/>
    </location>
</feature>
<name>A0A067QVF0_ZOONE</name>
<comment type="similarity">
    <text evidence="9">Belongs to the NUP54 family.</text>
</comment>
<dbReference type="GO" id="GO:0036228">
    <property type="term" value="P:protein localization to nuclear inner membrane"/>
    <property type="evidence" value="ECO:0007669"/>
    <property type="project" value="TreeGrafter"/>
</dbReference>
<dbReference type="Pfam" id="PF13874">
    <property type="entry name" value="Nup54"/>
    <property type="match status" value="1"/>
</dbReference>
<feature type="compositionally biased region" description="Polar residues" evidence="10">
    <location>
        <begin position="121"/>
        <end position="139"/>
    </location>
</feature>
<evidence type="ECO:0000256" key="4">
    <source>
        <dbReference type="ARBA" id="ARBA00022816"/>
    </source>
</evidence>
<dbReference type="GO" id="GO:0017056">
    <property type="term" value="F:structural constituent of nuclear pore"/>
    <property type="evidence" value="ECO:0007669"/>
    <property type="project" value="TreeGrafter"/>
</dbReference>
<dbReference type="AlphaFoldDB" id="A0A067QVF0"/>
<dbReference type="InterPro" id="IPR040985">
    <property type="entry name" value="Nup54_C"/>
</dbReference>
<feature type="region of interest" description="Disordered" evidence="10">
    <location>
        <begin position="115"/>
        <end position="139"/>
    </location>
</feature>
<gene>
    <name evidence="13" type="ORF">L798_00396</name>
</gene>
<dbReference type="Gene3D" id="1.20.5.490">
    <property type="entry name" value="Single helix bin"/>
    <property type="match status" value="1"/>
</dbReference>
<keyword evidence="2" id="KW-0813">Transport</keyword>
<sequence length="582" mass="62825">MAFSLGSTPGFPSATSSAAPTFGFGVGNTATTTKAGFGNTGFSFGGATSTAPSFGLGSGTTTTSSGFSFGGLSSSIAPTGTTGGFGGFGSSFTSNPATAITTTMASGSPFGGFGGFGSTGNTAPTTQSSFQLTPTTRPLFGQPQTTTANLGFGGFGSFGVKQQQAPMLGSFGGFGTGAGSLAFGQGLIQPQQQVPPNPVEALYNAVFNCNVYGDERDPILARWNLLQALWGTGKAYYSQTAPPIELTPQNPLCRFKAIGYSCKPSSDNAHGLVALTFNKKEDEIRSQQAQLMTSLNMVLGNKPNLTLTIEGLKPISETKTQVVIYVQERSITGSMRRIPGTELSAYLLMQKQQLSTLGADNVFAQVTPDKDQIKEYLENPPAGIDPRLWKQAQLDNPNPEKYIPVPVIGFGEVRWRMKCQEQETKLHQAFLDRVAEDIAELQRRHTATVAKIAEYRRKFQELEHRVLQVLVKQEVSRKVGLALQPEEEALRSQLEALHNQLNAPAQFKGQVSELLSQMRMQRQEAAQREVERYSMDPSIQDDIKQFLVMEQNGMAHLIETIQTDMATLKIIKEGMTRLLQGH</sequence>
<dbReference type="InParanoid" id="A0A067QVF0"/>
<keyword evidence="7" id="KW-0906">Nuclear pore complex</keyword>
<dbReference type="FunCoup" id="A0A067QVF0">
    <property type="interactions" value="2509"/>
</dbReference>
<dbReference type="GO" id="GO:0006999">
    <property type="term" value="P:nuclear pore organization"/>
    <property type="evidence" value="ECO:0007669"/>
    <property type="project" value="TreeGrafter"/>
</dbReference>
<evidence type="ECO:0000259" key="11">
    <source>
        <dbReference type="Pfam" id="PF13874"/>
    </source>
</evidence>
<evidence type="ECO:0000256" key="10">
    <source>
        <dbReference type="SAM" id="MobiDB-lite"/>
    </source>
</evidence>
<dbReference type="Proteomes" id="UP000027135">
    <property type="component" value="Unassembled WGS sequence"/>
</dbReference>
<feature type="domain" description="Nucleoporin Nup54 alpha-helical" evidence="11">
    <location>
        <begin position="380"/>
        <end position="518"/>
    </location>
</feature>
<reference evidence="13 14" key="1">
    <citation type="journal article" date="2014" name="Nat. Commun.">
        <title>Molecular traces of alternative social organization in a termite genome.</title>
        <authorList>
            <person name="Terrapon N."/>
            <person name="Li C."/>
            <person name="Robertson H.M."/>
            <person name="Ji L."/>
            <person name="Meng X."/>
            <person name="Booth W."/>
            <person name="Chen Z."/>
            <person name="Childers C.P."/>
            <person name="Glastad K.M."/>
            <person name="Gokhale K."/>
            <person name="Gowin J."/>
            <person name="Gronenberg W."/>
            <person name="Hermansen R.A."/>
            <person name="Hu H."/>
            <person name="Hunt B.G."/>
            <person name="Huylmans A.K."/>
            <person name="Khalil S.M."/>
            <person name="Mitchell R.D."/>
            <person name="Munoz-Torres M.C."/>
            <person name="Mustard J.A."/>
            <person name="Pan H."/>
            <person name="Reese J.T."/>
            <person name="Scharf M.E."/>
            <person name="Sun F."/>
            <person name="Vogel H."/>
            <person name="Xiao J."/>
            <person name="Yang W."/>
            <person name="Yang Z."/>
            <person name="Yang Z."/>
            <person name="Zhou J."/>
            <person name="Zhu J."/>
            <person name="Brent C.S."/>
            <person name="Elsik C.G."/>
            <person name="Goodisman M.A."/>
            <person name="Liberles D.A."/>
            <person name="Roe R.M."/>
            <person name="Vargo E.L."/>
            <person name="Vilcinskas A."/>
            <person name="Wang J."/>
            <person name="Bornberg-Bauer E."/>
            <person name="Korb J."/>
            <person name="Zhang G."/>
            <person name="Liebig J."/>
        </authorList>
    </citation>
    <scope>NUCLEOTIDE SEQUENCE [LARGE SCALE GENOMIC DNA]</scope>
    <source>
        <tissue evidence="13">Whole organism</tissue>
    </source>
</reference>
<dbReference type="eggNOG" id="KOG3091">
    <property type="taxonomic scope" value="Eukaryota"/>
</dbReference>
<evidence type="ECO:0000256" key="6">
    <source>
        <dbReference type="ARBA" id="ARBA00023010"/>
    </source>
</evidence>
<keyword evidence="4" id="KW-0509">mRNA transport</keyword>
<evidence type="ECO:0000256" key="5">
    <source>
        <dbReference type="ARBA" id="ARBA00022927"/>
    </source>
</evidence>
<dbReference type="PANTHER" id="PTHR13000">
    <property type="entry name" value="NUCLEOPORIN P54"/>
    <property type="match status" value="1"/>
</dbReference>
<dbReference type="GO" id="GO:0006607">
    <property type="term" value="P:NLS-bearing protein import into nucleus"/>
    <property type="evidence" value="ECO:0007669"/>
    <property type="project" value="TreeGrafter"/>
</dbReference>
<keyword evidence="6" id="KW-0811">Translocation</keyword>
<dbReference type="InterPro" id="IPR025712">
    <property type="entry name" value="Nup54_alpha-helical_dom"/>
</dbReference>
<evidence type="ECO:0000256" key="1">
    <source>
        <dbReference type="ARBA" id="ARBA00004567"/>
    </source>
</evidence>
<proteinExistence type="inferred from homology"/>
<organism evidence="13 14">
    <name type="scientific">Zootermopsis nevadensis</name>
    <name type="common">Dampwood termite</name>
    <dbReference type="NCBI Taxonomy" id="136037"/>
    <lineage>
        <taxon>Eukaryota</taxon>
        <taxon>Metazoa</taxon>
        <taxon>Ecdysozoa</taxon>
        <taxon>Arthropoda</taxon>
        <taxon>Hexapoda</taxon>
        <taxon>Insecta</taxon>
        <taxon>Pterygota</taxon>
        <taxon>Neoptera</taxon>
        <taxon>Polyneoptera</taxon>
        <taxon>Dictyoptera</taxon>
        <taxon>Blattodea</taxon>
        <taxon>Blattoidea</taxon>
        <taxon>Termitoidae</taxon>
        <taxon>Termopsidae</taxon>
        <taxon>Zootermopsis</taxon>
    </lineage>
</organism>
<accession>A0A067QVF0</accession>
<evidence type="ECO:0000256" key="3">
    <source>
        <dbReference type="ARBA" id="ARBA00022737"/>
    </source>
</evidence>
<evidence type="ECO:0000313" key="13">
    <source>
        <dbReference type="EMBL" id="KDR09848.1"/>
    </source>
</evidence>
<keyword evidence="5" id="KW-0653">Protein transport</keyword>
<dbReference type="Gene3D" id="1.20.5.170">
    <property type="match status" value="1"/>
</dbReference>
<evidence type="ECO:0000256" key="9">
    <source>
        <dbReference type="ARBA" id="ARBA00060798"/>
    </source>
</evidence>
<dbReference type="GO" id="GO:0044613">
    <property type="term" value="C:nuclear pore central transport channel"/>
    <property type="evidence" value="ECO:0007669"/>
    <property type="project" value="TreeGrafter"/>
</dbReference>